<dbReference type="GO" id="GO:0005634">
    <property type="term" value="C:nucleus"/>
    <property type="evidence" value="ECO:0007669"/>
    <property type="project" value="TreeGrafter"/>
</dbReference>
<dbReference type="Proteomes" id="UP000243515">
    <property type="component" value="Unassembled WGS sequence"/>
</dbReference>
<feature type="region of interest" description="Disordered" evidence="2">
    <location>
        <begin position="96"/>
        <end position="117"/>
    </location>
</feature>
<organism evidence="3 4">
    <name type="scientific">Elaphomyces granulatus</name>
    <dbReference type="NCBI Taxonomy" id="519963"/>
    <lineage>
        <taxon>Eukaryota</taxon>
        <taxon>Fungi</taxon>
        <taxon>Dikarya</taxon>
        <taxon>Ascomycota</taxon>
        <taxon>Pezizomycotina</taxon>
        <taxon>Eurotiomycetes</taxon>
        <taxon>Eurotiomycetidae</taxon>
        <taxon>Eurotiales</taxon>
        <taxon>Elaphomycetaceae</taxon>
        <taxon>Elaphomyces</taxon>
    </lineage>
</organism>
<keyword evidence="4" id="KW-1185">Reference proteome</keyword>
<dbReference type="OrthoDB" id="270284at2759"/>
<accession>A0A232M454</accession>
<comment type="similarity">
    <text evidence="1">Belongs to the TMA16 family.</text>
</comment>
<evidence type="ECO:0000313" key="3">
    <source>
        <dbReference type="EMBL" id="OXV11173.1"/>
    </source>
</evidence>
<name>A0A232M454_9EURO</name>
<sequence length="178" mass="20553">MPRNLYKVQKLISKKRGKLDALHENSRDSKRLQRASARNDKLARAAAATLKARQVHVDRVSFFQECLKDIPGNLCLMDLAELVEKYIHRDASDIEQLQRERRKGRPPSKREEAIGQRTVGEEKEFMTGFWMPDLIQDEVRTKLLAWNGIWSSLSTIKFIRFTRDGAMRPSTFPPTGLS</sequence>
<evidence type="ECO:0000313" key="4">
    <source>
        <dbReference type="Proteomes" id="UP000243515"/>
    </source>
</evidence>
<dbReference type="Gene3D" id="1.20.1440.170">
    <property type="entry name" value="Translation machinery-associated protein 16-like"/>
    <property type="match status" value="1"/>
</dbReference>
<protein>
    <recommendedName>
        <fullName evidence="5">Translation machinery-associated protein 16</fullName>
    </recommendedName>
</protein>
<gene>
    <name evidence="3" type="ORF">Egran_01070</name>
</gene>
<dbReference type="PANTHER" id="PTHR13349">
    <property type="entry name" value="TRANSLATION MACHINERY-ASSOCIATED PROTEIN 16"/>
    <property type="match status" value="1"/>
</dbReference>
<dbReference type="Pfam" id="PF11176">
    <property type="entry name" value="Tma16"/>
    <property type="match status" value="1"/>
</dbReference>
<evidence type="ECO:0000256" key="1">
    <source>
        <dbReference type="ARBA" id="ARBA00034127"/>
    </source>
</evidence>
<dbReference type="InterPro" id="IPR038356">
    <property type="entry name" value="Tma16_sf"/>
</dbReference>
<reference evidence="3 4" key="1">
    <citation type="journal article" date="2015" name="Environ. Microbiol.">
        <title>Metagenome sequence of Elaphomyces granulatus from sporocarp tissue reveals Ascomycota ectomycorrhizal fingerprints of genome expansion and a Proteobacteria-rich microbiome.</title>
        <authorList>
            <person name="Quandt C.A."/>
            <person name="Kohler A."/>
            <person name="Hesse C.N."/>
            <person name="Sharpton T.J."/>
            <person name="Martin F."/>
            <person name="Spatafora J.W."/>
        </authorList>
    </citation>
    <scope>NUCLEOTIDE SEQUENCE [LARGE SCALE GENOMIC DNA]</scope>
    <source>
        <strain evidence="3 4">OSC145934</strain>
    </source>
</reference>
<dbReference type="InterPro" id="IPR021346">
    <property type="entry name" value="Tma16"/>
</dbReference>
<evidence type="ECO:0008006" key="5">
    <source>
        <dbReference type="Google" id="ProtNLM"/>
    </source>
</evidence>
<dbReference type="PANTHER" id="PTHR13349:SF2">
    <property type="entry name" value="TRANSLATION MACHINERY-ASSOCIATED PROTEIN 16"/>
    <property type="match status" value="1"/>
</dbReference>
<evidence type="ECO:0000256" key="2">
    <source>
        <dbReference type="SAM" id="MobiDB-lite"/>
    </source>
</evidence>
<feature type="compositionally biased region" description="Basic and acidic residues" evidence="2">
    <location>
        <begin position="108"/>
        <end position="117"/>
    </location>
</feature>
<proteinExistence type="inferred from homology"/>
<dbReference type="EMBL" id="NPHW01002577">
    <property type="protein sequence ID" value="OXV11173.1"/>
    <property type="molecule type" value="Genomic_DNA"/>
</dbReference>
<comment type="caution">
    <text evidence="3">The sequence shown here is derived from an EMBL/GenBank/DDBJ whole genome shotgun (WGS) entry which is preliminary data.</text>
</comment>
<dbReference type="AlphaFoldDB" id="A0A232M454"/>